<dbReference type="Gene3D" id="3.30.420.10">
    <property type="entry name" value="Ribonuclease H-like superfamily/Ribonuclease H"/>
    <property type="match status" value="1"/>
</dbReference>
<protein>
    <submittedName>
        <fullName evidence="2">Uncharacterized protein</fullName>
    </submittedName>
</protein>
<dbReference type="AlphaFoldDB" id="A0A9P6EZB1"/>
<evidence type="ECO:0000313" key="2">
    <source>
        <dbReference type="EMBL" id="KAF9538518.1"/>
    </source>
</evidence>
<proteinExistence type="predicted"/>
<dbReference type="Proteomes" id="UP000723463">
    <property type="component" value="Unassembled WGS sequence"/>
</dbReference>
<dbReference type="PANTHER" id="PTHR33939:SF1">
    <property type="entry name" value="DUF4371 DOMAIN-CONTAINING PROTEIN"/>
    <property type="match status" value="1"/>
</dbReference>
<name>A0A9P6EZB1_9FUNG</name>
<feature type="non-terminal residue" evidence="2">
    <location>
        <position position="1"/>
    </location>
</feature>
<dbReference type="EMBL" id="JAAAXW010000301">
    <property type="protein sequence ID" value="KAF9538518.1"/>
    <property type="molecule type" value="Genomic_DNA"/>
</dbReference>
<dbReference type="PANTHER" id="PTHR33939">
    <property type="entry name" value="PROTEIN CBG22215"/>
    <property type="match status" value="1"/>
</dbReference>
<evidence type="ECO:0000256" key="1">
    <source>
        <dbReference type="SAM" id="MobiDB-lite"/>
    </source>
</evidence>
<gene>
    <name evidence="2" type="ORF">EC957_006692</name>
</gene>
<reference evidence="2" key="1">
    <citation type="journal article" date="2020" name="Fungal Divers.">
        <title>Resolving the Mortierellaceae phylogeny through synthesis of multi-gene phylogenetics and phylogenomics.</title>
        <authorList>
            <person name="Vandepol N."/>
            <person name="Liber J."/>
            <person name="Desiro A."/>
            <person name="Na H."/>
            <person name="Kennedy M."/>
            <person name="Barry K."/>
            <person name="Grigoriev I.V."/>
            <person name="Miller A.N."/>
            <person name="O'Donnell K."/>
            <person name="Stajich J.E."/>
            <person name="Bonito G."/>
        </authorList>
    </citation>
    <scope>NUCLEOTIDE SEQUENCE</scope>
    <source>
        <strain evidence="2">NRRL 2591</strain>
    </source>
</reference>
<accession>A0A9P6EZB1</accession>
<feature type="compositionally biased region" description="Basic and acidic residues" evidence="1">
    <location>
        <begin position="121"/>
        <end position="142"/>
    </location>
</feature>
<organism evidence="2 3">
    <name type="scientific">Mortierella hygrophila</name>
    <dbReference type="NCBI Taxonomy" id="979708"/>
    <lineage>
        <taxon>Eukaryota</taxon>
        <taxon>Fungi</taxon>
        <taxon>Fungi incertae sedis</taxon>
        <taxon>Mucoromycota</taxon>
        <taxon>Mortierellomycotina</taxon>
        <taxon>Mortierellomycetes</taxon>
        <taxon>Mortierellales</taxon>
        <taxon>Mortierellaceae</taxon>
        <taxon>Mortierella</taxon>
    </lineage>
</organism>
<comment type="caution">
    <text evidence="2">The sequence shown here is derived from an EMBL/GenBank/DDBJ whole genome shotgun (WGS) entry which is preliminary data.</text>
</comment>
<dbReference type="GO" id="GO:0003676">
    <property type="term" value="F:nucleic acid binding"/>
    <property type="evidence" value="ECO:0007669"/>
    <property type="project" value="InterPro"/>
</dbReference>
<feature type="region of interest" description="Disordered" evidence="1">
    <location>
        <begin position="121"/>
        <end position="154"/>
    </location>
</feature>
<sequence length="254" mass="29347">DVQAWLEERGIVIPKKPKKADIQKHAKIYVDEATWSIYDIARRNGNHIIRKTPPYHCELQPIEKIWACIKNKVAATTNGRHTLLSLKQTLDHLFFSIPQETFLAVWRGSIEQGRKYWFESEEEREKEGEEEAQEKGTKDDNNANKANKNNRNNNDIHHAQHIQKDAPFDVESILGDLSVPMWTMTLNTLNNKDILFASTPNGHNNDEEAGVDPSIVEVEEEEEEEEPLIRNRSRQTIPIFKLVNLTNYDPIADE</sequence>
<dbReference type="InterPro" id="IPR036397">
    <property type="entry name" value="RNaseH_sf"/>
</dbReference>
<feature type="compositionally biased region" description="Low complexity" evidence="1">
    <location>
        <begin position="143"/>
        <end position="153"/>
    </location>
</feature>
<keyword evidence="3" id="KW-1185">Reference proteome</keyword>
<evidence type="ECO:0000313" key="3">
    <source>
        <dbReference type="Proteomes" id="UP000723463"/>
    </source>
</evidence>